<evidence type="ECO:0000256" key="2">
    <source>
        <dbReference type="ARBA" id="ARBA00009348"/>
    </source>
</evidence>
<dbReference type="Gene3D" id="2.60.120.200">
    <property type="match status" value="1"/>
</dbReference>
<accession>A0A7X1RNE9</accession>
<evidence type="ECO:0000256" key="12">
    <source>
        <dbReference type="SAM" id="Phobius"/>
    </source>
</evidence>
<dbReference type="SUPFAM" id="SSF49899">
    <property type="entry name" value="Concanavalin A-like lectins/glucanases"/>
    <property type="match status" value="1"/>
</dbReference>
<evidence type="ECO:0000256" key="11">
    <source>
        <dbReference type="SAM" id="MobiDB-lite"/>
    </source>
</evidence>
<dbReference type="NCBIfam" id="TIGR01168">
    <property type="entry name" value="YSIRK_signal"/>
    <property type="match status" value="1"/>
</dbReference>
<dbReference type="InterPro" id="IPR005877">
    <property type="entry name" value="YSIRK_signal_dom"/>
</dbReference>
<dbReference type="AlphaFoldDB" id="A0A7X1RNE9"/>
<evidence type="ECO:0000256" key="1">
    <source>
        <dbReference type="ARBA" id="ARBA00000427"/>
    </source>
</evidence>
<evidence type="ECO:0000256" key="9">
    <source>
        <dbReference type="ARBA" id="ARBA00023088"/>
    </source>
</evidence>
<keyword evidence="5" id="KW-0964">Secreted</keyword>
<keyword evidence="7" id="KW-0677">Repeat</keyword>
<sequence>MKHNQLDRKQRYGIRKFTVGAASVVIGAVVFGASPVLAQESTVTSKETAELSVEKEQPEKAEIVEKNVTESNGVDTVTHASTEAHTGTETTTTAEATRETEKDPAALPRDYYARELENVNTVLEKEDVETNAANSNRIDLTEQLGKLKQLQNATIHMEFKPDASAPAFYNLFSVSSDKVRNEYFTMAVYNNVALIEGRDQNGDQFYDRYTDAPLTVKPGQWNSVTFTVERPSADSPDGQVRLYVNGVLSRTSKKSGRFIKDMPDVNHMQIGTTNRAGSMVWGAGLQVRNLTVYDRALSPEEVQNRSYLFERSELEKKLPEGAEITDKKDVFEAGKNGQSNPDGINSYRIPALLKTDKGTLIAGADERRLHHYDWGDIGMVVKRSEDQGQTWGDRITLTNLRDNPKATDPSVGSPVNIDMVLAQDTETKRIFSVYDMFPEGKGIFGMSAEKEEAYKEINGKTYQILYREGENGAYTIRENGVVYTPDGQATDYRVVVNPVKPAYSDKGDLYQGEQLLGNIYFTSNKTSPFRIAKDSYLWMSYSDDDGKTWSAPQDITPMVKADWMKFLGVGPGVGITLQNGPHKGRIVVPVYTTNRTNHLNGSQSSRIIYSDDHGKTWHMGGGVNDNRTLYDGTVVDSSNMNNYYAQNTEASVVQLNNGQLKLFMRGLTGDLQVATSNDGGITWDNYVARYDVPDVYVQMAATHTVQDGKEYILLANANGPGRKNGYIRVARVEEDGELTWLHHHLIQEGEYAYNSLQQIGPKEFGLLYEHHEAGGNPYTLSFKKFNWDFLTKERISPKETKVKNVIEKWPGILAVEFDSEVLVNKIPTLQLANGKKINFMTQYDTKTLLFTIDKSDLGQEITGLASGAIESMHNLPVSLEGAGIPGAANGSEAAVNEVPEFTGGVNGVEAAIAELPEFTGGVNGSEAAVHEVPEFEGGVNGEEAAVTELPEYTEPIGTVGEEAAPIAELPEFTGGVNGSEAAVHEVPEFEGGVNGEEAAVTELPEYTEAIGTVGEEAAPIAELPEFTGGVNGSEAAVNEVPEFVGGVNGEEAAVADVPEFAGGVNGSEAAVHEVPEFTGGVNGVEAAVHEQPEFTGGVNAVEAAKAEFPEFVGGVNAAESAVQEVPEFTGQQSIVSQATAQDKTYQAPAVRQDVLPKTGSEDATVLAFVGLVGMLLGMFALGKRKED</sequence>
<keyword evidence="12" id="KW-0472">Membrane</keyword>
<protein>
    <recommendedName>
        <fullName evidence="3">exo-alpha-sialidase</fullName>
        <ecNumber evidence="3">3.2.1.18</ecNumber>
    </recommendedName>
</protein>
<comment type="catalytic activity">
    <reaction evidence="1">
        <text>Hydrolysis of alpha-(2-&gt;3)-, alpha-(2-&gt;6)-, alpha-(2-&gt;8)- glycosidic linkages of terminal sialic acid residues in oligosaccharides, glycoproteins, glycolipids, colominic acid and synthetic substrates.</text>
        <dbReference type="EC" id="3.2.1.18"/>
    </reaction>
</comment>
<dbReference type="Proteomes" id="UP000467560">
    <property type="component" value="Unassembled WGS sequence"/>
</dbReference>
<dbReference type="SUPFAM" id="SSF50939">
    <property type="entry name" value="Sialidases"/>
    <property type="match status" value="1"/>
</dbReference>
<keyword evidence="4" id="KW-0134">Cell wall</keyword>
<dbReference type="Pfam" id="PF02973">
    <property type="entry name" value="Sialidase"/>
    <property type="match status" value="1"/>
</dbReference>
<evidence type="ECO:0000256" key="5">
    <source>
        <dbReference type="ARBA" id="ARBA00022525"/>
    </source>
</evidence>
<dbReference type="Pfam" id="PF00746">
    <property type="entry name" value="Gram_pos_anchor"/>
    <property type="match status" value="1"/>
</dbReference>
<dbReference type="GO" id="GO:0006689">
    <property type="term" value="P:ganglioside catabolic process"/>
    <property type="evidence" value="ECO:0007669"/>
    <property type="project" value="TreeGrafter"/>
</dbReference>
<dbReference type="Gene3D" id="2.40.220.10">
    <property type="entry name" value="Intramolecular Trans-sialidase, Domain 3"/>
    <property type="match status" value="1"/>
</dbReference>
<dbReference type="Gene3D" id="2.120.10.10">
    <property type="match status" value="1"/>
</dbReference>
<dbReference type="CDD" id="cd15482">
    <property type="entry name" value="Sialidase_non-viral"/>
    <property type="match status" value="1"/>
</dbReference>
<keyword evidence="9" id="KW-0572">Peptidoglycan-anchor</keyword>
<evidence type="ECO:0000256" key="3">
    <source>
        <dbReference type="ARBA" id="ARBA00012733"/>
    </source>
</evidence>
<gene>
    <name evidence="14" type="ORF">GEZ89_04570</name>
</gene>
<keyword evidence="8" id="KW-0378">Hydrolase</keyword>
<evidence type="ECO:0000256" key="10">
    <source>
        <dbReference type="ARBA" id="ARBA00023295"/>
    </source>
</evidence>
<dbReference type="PROSITE" id="PS50847">
    <property type="entry name" value="GRAM_POS_ANCHORING"/>
    <property type="match status" value="1"/>
</dbReference>
<proteinExistence type="inferred from homology"/>
<dbReference type="Pfam" id="PF04650">
    <property type="entry name" value="YSIRK_signal"/>
    <property type="match status" value="1"/>
</dbReference>
<dbReference type="EC" id="3.2.1.18" evidence="3"/>
<dbReference type="NCBIfam" id="TIGR01167">
    <property type="entry name" value="LPXTG_anchor"/>
    <property type="match status" value="1"/>
</dbReference>
<dbReference type="PANTHER" id="PTHR10628">
    <property type="entry name" value="SIALIDASE"/>
    <property type="match status" value="1"/>
</dbReference>
<dbReference type="InterPro" id="IPR049964">
    <property type="entry name" value="NanA_rpt"/>
</dbReference>
<dbReference type="InterPro" id="IPR036278">
    <property type="entry name" value="Sialidase_sf"/>
</dbReference>
<feature type="transmembrane region" description="Helical" evidence="12">
    <location>
        <begin position="1163"/>
        <end position="1182"/>
    </location>
</feature>
<evidence type="ECO:0000313" key="15">
    <source>
        <dbReference type="Proteomes" id="UP000467560"/>
    </source>
</evidence>
<dbReference type="InterPro" id="IPR011040">
    <property type="entry name" value="Sialidase"/>
</dbReference>
<dbReference type="InterPro" id="IPR013320">
    <property type="entry name" value="ConA-like_dom_sf"/>
</dbReference>
<feature type="region of interest" description="Disordered" evidence="11">
    <location>
        <begin position="82"/>
        <end position="103"/>
    </location>
</feature>
<dbReference type="RefSeq" id="WP_153225118.1">
    <property type="nucleotide sequence ID" value="NZ_WIJK01000010.1"/>
</dbReference>
<reference evidence="14 15" key="1">
    <citation type="submission" date="2019-10" db="EMBL/GenBank/DDBJ databases">
        <title>Streptococcus mitis of the oral and urogenital tracts.</title>
        <authorList>
            <person name="Price T."/>
            <person name="Mores C.R."/>
            <person name="Putonti C."/>
            <person name="Wolfe A.J."/>
        </authorList>
    </citation>
    <scope>NUCLEOTIDE SEQUENCE [LARGE SCALE GENOMIC DNA]</scope>
    <source>
        <strain evidence="14 15">SM16</strain>
    </source>
</reference>
<feature type="compositionally biased region" description="Low complexity" evidence="11">
    <location>
        <begin position="82"/>
        <end position="95"/>
    </location>
</feature>
<dbReference type="GO" id="GO:0004308">
    <property type="term" value="F:exo-alpha-sialidase activity"/>
    <property type="evidence" value="ECO:0007669"/>
    <property type="project" value="UniProtKB-EC"/>
</dbReference>
<dbReference type="InterPro" id="IPR023364">
    <property type="entry name" value="Trans_sialidase_dom3"/>
</dbReference>
<dbReference type="Pfam" id="PF13088">
    <property type="entry name" value="BNR_2"/>
    <property type="match status" value="1"/>
</dbReference>
<organism evidence="14 15">
    <name type="scientific">Streptococcus mitis</name>
    <dbReference type="NCBI Taxonomy" id="28037"/>
    <lineage>
        <taxon>Bacteria</taxon>
        <taxon>Bacillati</taxon>
        <taxon>Bacillota</taxon>
        <taxon>Bacilli</taxon>
        <taxon>Lactobacillales</taxon>
        <taxon>Streptococcaceae</taxon>
        <taxon>Streptococcus</taxon>
        <taxon>Streptococcus mitis group</taxon>
    </lineage>
</organism>
<evidence type="ECO:0000256" key="6">
    <source>
        <dbReference type="ARBA" id="ARBA00022729"/>
    </source>
</evidence>
<evidence type="ECO:0000256" key="8">
    <source>
        <dbReference type="ARBA" id="ARBA00022801"/>
    </source>
</evidence>
<name>A0A7X1RNE9_STRMT</name>
<comment type="similarity">
    <text evidence="2">Belongs to the glycosyl hydrolase 33 family.</text>
</comment>
<dbReference type="InterPro" id="IPR004124">
    <property type="entry name" value="Glyco_hydro_33_N"/>
</dbReference>
<keyword evidence="6" id="KW-0732">Signal</keyword>
<keyword evidence="10" id="KW-0326">Glycosidase</keyword>
<evidence type="ECO:0000256" key="4">
    <source>
        <dbReference type="ARBA" id="ARBA00022512"/>
    </source>
</evidence>
<dbReference type="NCBIfam" id="NF043031">
    <property type="entry name" value="SIALI-17"/>
    <property type="match status" value="10"/>
</dbReference>
<feature type="domain" description="Gram-positive cocci surface proteins LPxTG" evidence="13">
    <location>
        <begin position="1155"/>
        <end position="1187"/>
    </location>
</feature>
<evidence type="ECO:0000256" key="7">
    <source>
        <dbReference type="ARBA" id="ARBA00022737"/>
    </source>
</evidence>
<evidence type="ECO:0000313" key="14">
    <source>
        <dbReference type="EMBL" id="MQQ52246.1"/>
    </source>
</evidence>
<dbReference type="GO" id="GO:0016020">
    <property type="term" value="C:membrane"/>
    <property type="evidence" value="ECO:0007669"/>
    <property type="project" value="TreeGrafter"/>
</dbReference>
<comment type="caution">
    <text evidence="14">The sequence shown here is derived from an EMBL/GenBank/DDBJ whole genome shotgun (WGS) entry which is preliminary data.</text>
</comment>
<dbReference type="EMBL" id="WIJK01000010">
    <property type="protein sequence ID" value="MQQ52246.1"/>
    <property type="molecule type" value="Genomic_DNA"/>
</dbReference>
<dbReference type="GO" id="GO:0005737">
    <property type="term" value="C:cytoplasm"/>
    <property type="evidence" value="ECO:0007669"/>
    <property type="project" value="TreeGrafter"/>
</dbReference>
<dbReference type="PANTHER" id="PTHR10628:SF30">
    <property type="entry name" value="EXO-ALPHA-SIALIDASE"/>
    <property type="match status" value="1"/>
</dbReference>
<dbReference type="GO" id="GO:0009313">
    <property type="term" value="P:oligosaccharide catabolic process"/>
    <property type="evidence" value="ECO:0007669"/>
    <property type="project" value="TreeGrafter"/>
</dbReference>
<keyword evidence="12" id="KW-0812">Transmembrane</keyword>
<keyword evidence="12" id="KW-1133">Transmembrane helix</keyword>
<evidence type="ECO:0000259" key="13">
    <source>
        <dbReference type="PROSITE" id="PS50847"/>
    </source>
</evidence>
<dbReference type="InterPro" id="IPR026856">
    <property type="entry name" value="Sialidase_fam"/>
</dbReference>
<dbReference type="InterPro" id="IPR019931">
    <property type="entry name" value="LPXTG_anchor"/>
</dbReference>